<dbReference type="GO" id="GO:0003950">
    <property type="term" value="F:NAD+ poly-ADP-ribosyltransferase activity"/>
    <property type="evidence" value="ECO:0007669"/>
    <property type="project" value="UniProtKB-UniRule"/>
</dbReference>
<evidence type="ECO:0000313" key="3">
    <source>
        <dbReference type="EMBL" id="CAI3973508.1"/>
    </source>
</evidence>
<dbReference type="PROSITE" id="PS51059">
    <property type="entry name" value="PARP_CATALYTIC"/>
    <property type="match status" value="1"/>
</dbReference>
<dbReference type="PANTHER" id="PTHR45740">
    <property type="entry name" value="POLY [ADP-RIBOSE] POLYMERASE"/>
    <property type="match status" value="1"/>
</dbReference>
<reference evidence="3" key="1">
    <citation type="submission" date="2022-10" db="EMBL/GenBank/DDBJ databases">
        <authorList>
            <person name="Chen Y."/>
            <person name="Dougan E. K."/>
            <person name="Chan C."/>
            <person name="Rhodes N."/>
            <person name="Thang M."/>
        </authorList>
    </citation>
    <scope>NUCLEOTIDE SEQUENCE</scope>
</reference>
<dbReference type="Gene3D" id="3.90.228.10">
    <property type="match status" value="1"/>
</dbReference>
<feature type="domain" description="PARP catalytic" evidence="2">
    <location>
        <begin position="637"/>
        <end position="864"/>
    </location>
</feature>
<organism evidence="3">
    <name type="scientific">Cladocopium goreaui</name>
    <dbReference type="NCBI Taxonomy" id="2562237"/>
    <lineage>
        <taxon>Eukaryota</taxon>
        <taxon>Sar</taxon>
        <taxon>Alveolata</taxon>
        <taxon>Dinophyceae</taxon>
        <taxon>Suessiales</taxon>
        <taxon>Symbiodiniaceae</taxon>
        <taxon>Cladocopium</taxon>
    </lineage>
</organism>
<dbReference type="Proteomes" id="UP001152797">
    <property type="component" value="Unassembled WGS sequence"/>
</dbReference>
<keyword evidence="1" id="KW-0328">Glycosyltransferase</keyword>
<name>A0A9P1BJB0_9DINO</name>
<dbReference type="AlphaFoldDB" id="A0A9P1BJB0"/>
<dbReference type="EMBL" id="CAMXCT010000080">
    <property type="protein sequence ID" value="CAI3973508.1"/>
    <property type="molecule type" value="Genomic_DNA"/>
</dbReference>
<dbReference type="GO" id="GO:1990404">
    <property type="term" value="F:NAD+-protein mono-ADP-ribosyltransferase activity"/>
    <property type="evidence" value="ECO:0007669"/>
    <property type="project" value="TreeGrafter"/>
</dbReference>
<protein>
    <recommendedName>
        <fullName evidence="1">Poly [ADP-ribose] polymerase</fullName>
        <shortName evidence="1">PARP</shortName>
        <ecNumber evidence="1">2.4.2.-</ecNumber>
    </recommendedName>
</protein>
<sequence length="881" mass="99843">MGSCQSKEEVEGRLTAAEEDIKQEFELSKQALKDLDQITRVPHLLIEIRSLGFVEIQGKDTGGVYGKLDHWFKEHWHLEDKTVDMMETCNAEQDCGCCGFSSTYTMMELQEHHKLCEKSYSMGYVTIYGVGSNNHNLYKARGSEGENNMGKLTMQLAQFLTHECGWTLQVCDSGNLGWRGEIREQQMKFKAPHPLNMIAPLVMIELRQVGYIEVNGEDKDSIFEKLGSFFKTAWRASQIQNDPHYCDLKFQTSAFKKRGSEGENNMGLRTMELVDFMVKQCQWTMVTCNTGNYGRKGDQREQQLVFRNDEFVQHGVDHLMVELRTVGYIEINGLHDAEDLRPHLIEFLTTQWGCSEYTKWFWESDEKYCDLKYTAPPNLFFVNGLTNNLGRLTIKLAEFLAPHGWQLLLCNGGSMSPDPRHDPNRILREQQVKFTRAPPEKAAAPLLLIELRTIPTSDDPPQWDGVIEICGPDTNGVHAQLHGFITKYMNGSLPQFAPGNCDLFYVCNKFRLKPGSLGEDGRWGGYMNGESNLGKWTMRICDFMVDHLGEWDLIVCNSDNLSRSFRHGSGDNKYYNSVAAREMQMVFRHRAGGRGVFMSSSNVKPLGRPPLQPPPYWKDKGCINGEVGQKLIPGTADELAWMQEILDNTFKNKVTRDRKDGQPLADRFVAVQCIRSEHPQLWDRYAERRKVVSESCRSAESNFVIPKTMTASHSLAQRCTHASVGNPANQAYLLHGTNPTSAVAILSNSFTVDFAGKSAGTMFGPGIYLAESSTKADEYARDDAGGEYDGLYAVLVCKALLGRSYVTEQPGDFRDPVLNGEFDHVLGDREKAVGTFREFIFFHDASIYPEYAVFYRREKDGRIMPRPERETAPPVMEMAEE</sequence>
<dbReference type="EMBL" id="CAMXCT020000080">
    <property type="protein sequence ID" value="CAL1126883.1"/>
    <property type="molecule type" value="Genomic_DNA"/>
</dbReference>
<dbReference type="InterPro" id="IPR012317">
    <property type="entry name" value="Poly(ADP-ribose)pol_cat_dom"/>
</dbReference>
<dbReference type="EMBL" id="CAMXCT030000080">
    <property type="protein sequence ID" value="CAL4760820.1"/>
    <property type="molecule type" value="Genomic_DNA"/>
</dbReference>
<dbReference type="OrthoDB" id="9514740at2759"/>
<accession>A0A9P1BJB0</accession>
<reference evidence="4" key="2">
    <citation type="submission" date="2024-04" db="EMBL/GenBank/DDBJ databases">
        <authorList>
            <person name="Chen Y."/>
            <person name="Shah S."/>
            <person name="Dougan E. K."/>
            <person name="Thang M."/>
            <person name="Chan C."/>
        </authorList>
    </citation>
    <scope>NUCLEOTIDE SEQUENCE [LARGE SCALE GENOMIC DNA]</scope>
</reference>
<dbReference type="EC" id="2.4.2.-" evidence="1"/>
<keyword evidence="1" id="KW-0808">Transferase</keyword>
<evidence type="ECO:0000313" key="4">
    <source>
        <dbReference type="EMBL" id="CAL1126883.1"/>
    </source>
</evidence>
<dbReference type="Pfam" id="PF00644">
    <property type="entry name" value="PARP"/>
    <property type="match status" value="1"/>
</dbReference>
<keyword evidence="1" id="KW-0520">NAD</keyword>
<dbReference type="InterPro" id="IPR051712">
    <property type="entry name" value="ARTD-AVP"/>
</dbReference>
<proteinExistence type="predicted"/>
<dbReference type="GO" id="GO:0005634">
    <property type="term" value="C:nucleus"/>
    <property type="evidence" value="ECO:0007669"/>
    <property type="project" value="TreeGrafter"/>
</dbReference>
<evidence type="ECO:0000313" key="5">
    <source>
        <dbReference type="Proteomes" id="UP001152797"/>
    </source>
</evidence>
<dbReference type="SUPFAM" id="SSF56399">
    <property type="entry name" value="ADP-ribosylation"/>
    <property type="match status" value="1"/>
</dbReference>
<evidence type="ECO:0000259" key="2">
    <source>
        <dbReference type="PROSITE" id="PS51059"/>
    </source>
</evidence>
<gene>
    <name evidence="3" type="ORF">C1SCF055_LOCUS2012</name>
</gene>
<keyword evidence="5" id="KW-1185">Reference proteome</keyword>
<dbReference type="PANTHER" id="PTHR45740:SF2">
    <property type="entry name" value="POLY [ADP-RIBOSE] POLYMERASE"/>
    <property type="match status" value="1"/>
</dbReference>
<comment type="caution">
    <text evidence="3">The sequence shown here is derived from an EMBL/GenBank/DDBJ whole genome shotgun (WGS) entry which is preliminary data.</text>
</comment>
<evidence type="ECO:0000256" key="1">
    <source>
        <dbReference type="RuleBase" id="RU362114"/>
    </source>
</evidence>